<dbReference type="Proteomes" id="UP000078492">
    <property type="component" value="Unassembled WGS sequence"/>
</dbReference>
<dbReference type="AlphaFoldDB" id="A0A151ITJ3"/>
<dbReference type="EMBL" id="KQ981002">
    <property type="protein sequence ID" value="KYN10404.1"/>
    <property type="molecule type" value="Genomic_DNA"/>
</dbReference>
<sequence>MNTHVTPIQGPIFLKNNTVPVIPLYSYPQLNNGTFMQIPVSNIEPEIKRDRDN</sequence>
<evidence type="ECO:0000313" key="1">
    <source>
        <dbReference type="EMBL" id="KYN10404.1"/>
    </source>
</evidence>
<evidence type="ECO:0000313" key="2">
    <source>
        <dbReference type="Proteomes" id="UP000078492"/>
    </source>
</evidence>
<protein>
    <submittedName>
        <fullName evidence="1">Uncharacterized protein</fullName>
    </submittedName>
</protein>
<reference evidence="1 2" key="1">
    <citation type="submission" date="2015-09" db="EMBL/GenBank/DDBJ databases">
        <title>Trachymyrmex cornetzi WGS genome.</title>
        <authorList>
            <person name="Nygaard S."/>
            <person name="Hu H."/>
            <person name="Boomsma J."/>
            <person name="Zhang G."/>
        </authorList>
    </citation>
    <scope>NUCLEOTIDE SEQUENCE [LARGE SCALE GENOMIC DNA]</scope>
    <source>
        <strain evidence="1">Tcor2-1</strain>
        <tissue evidence="1">Whole body</tissue>
    </source>
</reference>
<gene>
    <name evidence="1" type="ORF">ALC57_17458</name>
</gene>
<accession>A0A151ITJ3</accession>
<proteinExistence type="predicted"/>
<keyword evidence="2" id="KW-1185">Reference proteome</keyword>
<name>A0A151ITJ3_9HYME</name>
<organism evidence="1 2">
    <name type="scientific">Trachymyrmex cornetzi</name>
    <dbReference type="NCBI Taxonomy" id="471704"/>
    <lineage>
        <taxon>Eukaryota</taxon>
        <taxon>Metazoa</taxon>
        <taxon>Ecdysozoa</taxon>
        <taxon>Arthropoda</taxon>
        <taxon>Hexapoda</taxon>
        <taxon>Insecta</taxon>
        <taxon>Pterygota</taxon>
        <taxon>Neoptera</taxon>
        <taxon>Endopterygota</taxon>
        <taxon>Hymenoptera</taxon>
        <taxon>Apocrita</taxon>
        <taxon>Aculeata</taxon>
        <taxon>Formicoidea</taxon>
        <taxon>Formicidae</taxon>
        <taxon>Myrmicinae</taxon>
        <taxon>Trachymyrmex</taxon>
    </lineage>
</organism>